<evidence type="ECO:0000313" key="8">
    <source>
        <dbReference type="Proteomes" id="UP001175271"/>
    </source>
</evidence>
<proteinExistence type="predicted"/>
<dbReference type="InterPro" id="IPR057641">
    <property type="entry name" value="W02B3_4_N"/>
</dbReference>
<dbReference type="InterPro" id="IPR009644">
    <property type="entry name" value="FKTN/MNN4/W02B3.4-1"/>
</dbReference>
<evidence type="ECO:0000313" key="7">
    <source>
        <dbReference type="EMBL" id="KAK0402612.1"/>
    </source>
</evidence>
<dbReference type="PANTHER" id="PTHR15407:SF28">
    <property type="entry name" value="RIBITOL-5-PHOSPHATE TRANSFERASE FKTN"/>
    <property type="match status" value="1"/>
</dbReference>
<dbReference type="AlphaFoldDB" id="A0AA39HDN8"/>
<organism evidence="7 8">
    <name type="scientific">Steinernema hermaphroditum</name>
    <dbReference type="NCBI Taxonomy" id="289476"/>
    <lineage>
        <taxon>Eukaryota</taxon>
        <taxon>Metazoa</taxon>
        <taxon>Ecdysozoa</taxon>
        <taxon>Nematoda</taxon>
        <taxon>Chromadorea</taxon>
        <taxon>Rhabditida</taxon>
        <taxon>Tylenchina</taxon>
        <taxon>Panagrolaimomorpha</taxon>
        <taxon>Strongyloidoidea</taxon>
        <taxon>Steinernematidae</taxon>
        <taxon>Steinernema</taxon>
    </lineage>
</organism>
<evidence type="ECO:0000256" key="2">
    <source>
        <dbReference type="ARBA" id="ARBA00022692"/>
    </source>
</evidence>
<name>A0AA39HDN8_9BILA</name>
<dbReference type="GO" id="GO:0016020">
    <property type="term" value="C:membrane"/>
    <property type="evidence" value="ECO:0007669"/>
    <property type="project" value="UniProtKB-SubCell"/>
</dbReference>
<keyword evidence="8" id="KW-1185">Reference proteome</keyword>
<evidence type="ECO:0000259" key="6">
    <source>
        <dbReference type="Pfam" id="PF24413"/>
    </source>
</evidence>
<sequence length="413" mass="47224">MLIRPDVGVTLLICSTGLCIFVAYSAILIPSQQRFLQSRSISDGSPATVPSGNVMSTVSESTLSSDLETSTETIVKQTTEKTKTFNKSQLILIDKEGLTCLPCNLPNRALEFIVFEENITKMGHIHLSDPSIIYKALDDPSKDFYVIEVNGKKRAIRKFKTVETSHGYSVPENVDMFLWEWKRSRFIDCQNIDMNRTKENSRRHIPLSAIDEVAELRDLAISHRVTLLLDCGTKLGWYRECSLIPHTNDLDLAIMYDEHSGQLLHELDTSTKYHLFVTYGEPSKCFVFKLMQKAKLDISYMYRNSSLSWTCSSLEFLRMRYAVPKTTQNNICVGDLHGKLMFVPCDVLKHVEEGHKLSFSSKLMFQMGYGKEWMKDHLSSDYSWKTSGHNIFGREDNNGTWTVREQSEDYQLG</sequence>
<feature type="transmembrane region" description="Helical" evidence="5">
    <location>
        <begin position="7"/>
        <end position="29"/>
    </location>
</feature>
<dbReference type="Pfam" id="PF24413">
    <property type="entry name" value="W02B3_4_N"/>
    <property type="match status" value="1"/>
</dbReference>
<keyword evidence="2 5" id="KW-0812">Transmembrane</keyword>
<dbReference type="Proteomes" id="UP001175271">
    <property type="component" value="Unassembled WGS sequence"/>
</dbReference>
<feature type="domain" description="W02B3.4-like N-terminal" evidence="6">
    <location>
        <begin position="89"/>
        <end position="188"/>
    </location>
</feature>
<comment type="subcellular location">
    <subcellularLocation>
        <location evidence="1">Membrane</location>
        <topology evidence="1">Single-pass membrane protein</topology>
    </subcellularLocation>
</comment>
<evidence type="ECO:0000256" key="4">
    <source>
        <dbReference type="ARBA" id="ARBA00023136"/>
    </source>
</evidence>
<evidence type="ECO:0000256" key="1">
    <source>
        <dbReference type="ARBA" id="ARBA00004167"/>
    </source>
</evidence>
<keyword evidence="3 5" id="KW-1133">Transmembrane helix</keyword>
<accession>A0AA39HDN8</accession>
<protein>
    <recommendedName>
        <fullName evidence="6">W02B3.4-like N-terminal domain-containing protein</fullName>
    </recommendedName>
</protein>
<dbReference type="EMBL" id="JAUCMV010000004">
    <property type="protein sequence ID" value="KAK0402612.1"/>
    <property type="molecule type" value="Genomic_DNA"/>
</dbReference>
<reference evidence="7" key="1">
    <citation type="submission" date="2023-06" db="EMBL/GenBank/DDBJ databases">
        <title>Genomic analysis of the entomopathogenic nematode Steinernema hermaphroditum.</title>
        <authorList>
            <person name="Schwarz E.M."/>
            <person name="Heppert J.K."/>
            <person name="Baniya A."/>
            <person name="Schwartz H.T."/>
            <person name="Tan C.-H."/>
            <person name="Antoshechkin I."/>
            <person name="Sternberg P.W."/>
            <person name="Goodrich-Blair H."/>
            <person name="Dillman A.R."/>
        </authorList>
    </citation>
    <scope>NUCLEOTIDE SEQUENCE</scope>
    <source>
        <strain evidence="7">PS9179</strain>
        <tissue evidence="7">Whole animal</tissue>
    </source>
</reference>
<dbReference type="PANTHER" id="PTHR15407">
    <property type="entry name" value="FUKUTIN-RELATED"/>
    <property type="match status" value="1"/>
</dbReference>
<gene>
    <name evidence="7" type="ORF">QR680_016431</name>
</gene>
<evidence type="ECO:0000256" key="3">
    <source>
        <dbReference type="ARBA" id="ARBA00022989"/>
    </source>
</evidence>
<keyword evidence="4 5" id="KW-0472">Membrane</keyword>
<evidence type="ECO:0000256" key="5">
    <source>
        <dbReference type="SAM" id="Phobius"/>
    </source>
</evidence>
<comment type="caution">
    <text evidence="7">The sequence shown here is derived from an EMBL/GenBank/DDBJ whole genome shotgun (WGS) entry which is preliminary data.</text>
</comment>